<evidence type="ECO:0000256" key="1">
    <source>
        <dbReference type="SAM" id="Phobius"/>
    </source>
</evidence>
<keyword evidence="3" id="KW-1185">Reference proteome</keyword>
<gene>
    <name evidence="2" type="ORF">V6984_08590</name>
</gene>
<feature type="transmembrane region" description="Helical" evidence="1">
    <location>
        <begin position="97"/>
        <end position="117"/>
    </location>
</feature>
<proteinExistence type="predicted"/>
<dbReference type="Gene3D" id="1.20.5.340">
    <property type="match status" value="1"/>
</dbReference>
<organism evidence="2 3">
    <name type="scientific">Kineothrix sedimenti</name>
    <dbReference type="NCBI Taxonomy" id="3123317"/>
    <lineage>
        <taxon>Bacteria</taxon>
        <taxon>Bacillati</taxon>
        <taxon>Bacillota</taxon>
        <taxon>Clostridia</taxon>
        <taxon>Lachnospirales</taxon>
        <taxon>Lachnospiraceae</taxon>
        <taxon>Kineothrix</taxon>
    </lineage>
</organism>
<sequence length="119" mass="13461">MSEDDKVKLGEIDARCKSNTHQIEEIKNDISDIRSEQKAIYDINTNIQLMTQTMGIMKGDITEVKQDIGGVKEKVNILENKPANETYKKVDGIKDKALWIIIGGIVTYLLSQILPIVNW</sequence>
<keyword evidence="1" id="KW-0812">Transmembrane</keyword>
<protein>
    <recommendedName>
        <fullName evidence="4">Hemolysin XhlA</fullName>
    </recommendedName>
</protein>
<evidence type="ECO:0000313" key="2">
    <source>
        <dbReference type="EMBL" id="XAH75794.1"/>
    </source>
</evidence>
<accession>A0ABZ3F2V1</accession>
<dbReference type="RefSeq" id="WP_342759368.1">
    <property type="nucleotide sequence ID" value="NZ_CP146256.1"/>
</dbReference>
<keyword evidence="1" id="KW-0472">Membrane</keyword>
<reference evidence="2 3" key="1">
    <citation type="submission" date="2024-02" db="EMBL/GenBank/DDBJ databases">
        <title>Bacterial strain from lacustrine sediment.</title>
        <authorList>
            <person name="Petit C."/>
            <person name="Fadhlaoui K."/>
        </authorList>
    </citation>
    <scope>NUCLEOTIDE SEQUENCE [LARGE SCALE GENOMIC DNA]</scope>
    <source>
        <strain evidence="2 3">IPX-CK</strain>
    </source>
</reference>
<evidence type="ECO:0000313" key="3">
    <source>
        <dbReference type="Proteomes" id="UP001451571"/>
    </source>
</evidence>
<keyword evidence="1" id="KW-1133">Transmembrane helix</keyword>
<evidence type="ECO:0008006" key="4">
    <source>
        <dbReference type="Google" id="ProtNLM"/>
    </source>
</evidence>
<name>A0ABZ3F2V1_9FIRM</name>
<dbReference type="EMBL" id="CP146256">
    <property type="protein sequence ID" value="XAH75794.1"/>
    <property type="molecule type" value="Genomic_DNA"/>
</dbReference>
<dbReference type="Proteomes" id="UP001451571">
    <property type="component" value="Chromosome"/>
</dbReference>